<organism evidence="1 3">
    <name type="scientific">Medicago truncatula</name>
    <name type="common">Barrel medic</name>
    <name type="synonym">Medicago tribuloides</name>
    <dbReference type="NCBI Taxonomy" id="3880"/>
    <lineage>
        <taxon>Eukaryota</taxon>
        <taxon>Viridiplantae</taxon>
        <taxon>Streptophyta</taxon>
        <taxon>Embryophyta</taxon>
        <taxon>Tracheophyta</taxon>
        <taxon>Spermatophyta</taxon>
        <taxon>Magnoliopsida</taxon>
        <taxon>eudicotyledons</taxon>
        <taxon>Gunneridae</taxon>
        <taxon>Pentapetalae</taxon>
        <taxon>rosids</taxon>
        <taxon>fabids</taxon>
        <taxon>Fabales</taxon>
        <taxon>Fabaceae</taxon>
        <taxon>Papilionoideae</taxon>
        <taxon>50 kb inversion clade</taxon>
        <taxon>NPAAA clade</taxon>
        <taxon>Hologalegina</taxon>
        <taxon>IRL clade</taxon>
        <taxon>Trifolieae</taxon>
        <taxon>Medicago</taxon>
    </lineage>
</organism>
<name>A0A072U2Y1_MEDTR</name>
<evidence type="ECO:0000313" key="1">
    <source>
        <dbReference type="EMBL" id="KEH20170.1"/>
    </source>
</evidence>
<dbReference type="AlphaFoldDB" id="A0A072U2Y1"/>
<sequence>MSYCCVYTLSENAVRVADSSSSLSSNKTAHSLVICVYQCSIRGRSCLITITWWKSLMGQGLNVKIDDSSNKCLCKVDIKPWVFSKRNVCCVGKIQLLLIECDISIPGEPCLIVHINSKIVMQVKRLKLKFRGNNAILFYGLEVECNWIKAGGHLWDGVVVIQSDFQSLRAIENELIDSIGVLVRWNDGGLGDCSAYYSLSRLRILDLSNNAINGRFPLSFTNLSSLVSQNLENNQIEDHM</sequence>
<evidence type="ECO:0000313" key="2">
    <source>
        <dbReference type="EnsemblPlants" id="KEH20170"/>
    </source>
</evidence>
<dbReference type="HOGENOM" id="CLU_1157908_0_0_1"/>
<gene>
    <name evidence="1" type="ordered locus">MTR_8g069535</name>
</gene>
<reference evidence="1 3" key="1">
    <citation type="journal article" date="2011" name="Nature">
        <title>The Medicago genome provides insight into the evolution of rhizobial symbioses.</title>
        <authorList>
            <person name="Young N.D."/>
            <person name="Debelle F."/>
            <person name="Oldroyd G.E."/>
            <person name="Geurts R."/>
            <person name="Cannon S.B."/>
            <person name="Udvardi M.K."/>
            <person name="Benedito V.A."/>
            <person name="Mayer K.F."/>
            <person name="Gouzy J."/>
            <person name="Schoof H."/>
            <person name="Van de Peer Y."/>
            <person name="Proost S."/>
            <person name="Cook D.R."/>
            <person name="Meyers B.C."/>
            <person name="Spannagl M."/>
            <person name="Cheung F."/>
            <person name="De Mita S."/>
            <person name="Krishnakumar V."/>
            <person name="Gundlach H."/>
            <person name="Zhou S."/>
            <person name="Mudge J."/>
            <person name="Bharti A.K."/>
            <person name="Murray J.D."/>
            <person name="Naoumkina M.A."/>
            <person name="Rosen B."/>
            <person name="Silverstein K.A."/>
            <person name="Tang H."/>
            <person name="Rombauts S."/>
            <person name="Zhao P.X."/>
            <person name="Zhou P."/>
            <person name="Barbe V."/>
            <person name="Bardou P."/>
            <person name="Bechner M."/>
            <person name="Bellec A."/>
            <person name="Berger A."/>
            <person name="Berges H."/>
            <person name="Bidwell S."/>
            <person name="Bisseling T."/>
            <person name="Choisne N."/>
            <person name="Couloux A."/>
            <person name="Denny R."/>
            <person name="Deshpande S."/>
            <person name="Dai X."/>
            <person name="Doyle J.J."/>
            <person name="Dudez A.M."/>
            <person name="Farmer A.D."/>
            <person name="Fouteau S."/>
            <person name="Franken C."/>
            <person name="Gibelin C."/>
            <person name="Gish J."/>
            <person name="Goldstein S."/>
            <person name="Gonzalez A.J."/>
            <person name="Green P.J."/>
            <person name="Hallab A."/>
            <person name="Hartog M."/>
            <person name="Hua A."/>
            <person name="Humphray S.J."/>
            <person name="Jeong D.H."/>
            <person name="Jing Y."/>
            <person name="Jocker A."/>
            <person name="Kenton S.M."/>
            <person name="Kim D.J."/>
            <person name="Klee K."/>
            <person name="Lai H."/>
            <person name="Lang C."/>
            <person name="Lin S."/>
            <person name="Macmil S.L."/>
            <person name="Magdelenat G."/>
            <person name="Matthews L."/>
            <person name="McCorrison J."/>
            <person name="Monaghan E.L."/>
            <person name="Mun J.H."/>
            <person name="Najar F.Z."/>
            <person name="Nicholson C."/>
            <person name="Noirot C."/>
            <person name="O'Bleness M."/>
            <person name="Paule C.R."/>
            <person name="Poulain J."/>
            <person name="Prion F."/>
            <person name="Qin B."/>
            <person name="Qu C."/>
            <person name="Retzel E.F."/>
            <person name="Riddle C."/>
            <person name="Sallet E."/>
            <person name="Samain S."/>
            <person name="Samson N."/>
            <person name="Sanders I."/>
            <person name="Saurat O."/>
            <person name="Scarpelli C."/>
            <person name="Schiex T."/>
            <person name="Segurens B."/>
            <person name="Severin A.J."/>
            <person name="Sherrier D.J."/>
            <person name="Shi R."/>
            <person name="Sims S."/>
            <person name="Singer S.R."/>
            <person name="Sinharoy S."/>
            <person name="Sterck L."/>
            <person name="Viollet A."/>
            <person name="Wang B.B."/>
            <person name="Wang K."/>
            <person name="Wang M."/>
            <person name="Wang X."/>
            <person name="Warfsmann J."/>
            <person name="Weissenbach J."/>
            <person name="White D.D."/>
            <person name="White J.D."/>
            <person name="Wiley G.B."/>
            <person name="Wincker P."/>
            <person name="Xing Y."/>
            <person name="Yang L."/>
            <person name="Yao Z."/>
            <person name="Ying F."/>
            <person name="Zhai J."/>
            <person name="Zhou L."/>
            <person name="Zuber A."/>
            <person name="Denarie J."/>
            <person name="Dixon R.A."/>
            <person name="May G.D."/>
            <person name="Schwartz D.C."/>
            <person name="Rogers J."/>
            <person name="Quetier F."/>
            <person name="Town C.D."/>
            <person name="Roe B.A."/>
        </authorList>
    </citation>
    <scope>NUCLEOTIDE SEQUENCE [LARGE SCALE GENOMIC DNA]</scope>
    <source>
        <strain evidence="1">A17</strain>
        <strain evidence="2 3">cv. Jemalong A17</strain>
    </source>
</reference>
<reference evidence="1 3" key="2">
    <citation type="journal article" date="2014" name="BMC Genomics">
        <title>An improved genome release (version Mt4.0) for the model legume Medicago truncatula.</title>
        <authorList>
            <person name="Tang H."/>
            <person name="Krishnakumar V."/>
            <person name="Bidwell S."/>
            <person name="Rosen B."/>
            <person name="Chan A."/>
            <person name="Zhou S."/>
            <person name="Gentzbittel L."/>
            <person name="Childs K.L."/>
            <person name="Yandell M."/>
            <person name="Gundlach H."/>
            <person name="Mayer K.F."/>
            <person name="Schwartz D.C."/>
            <person name="Town C.D."/>
        </authorList>
    </citation>
    <scope>GENOME REANNOTATION</scope>
    <source>
        <strain evidence="1">A17</strain>
        <strain evidence="2 3">cv. Jemalong A17</strain>
    </source>
</reference>
<dbReference type="PANTHER" id="PTHR31972:SF49">
    <property type="entry name" value="PLANT_T24G3-80 PROTEIN"/>
    <property type="match status" value="1"/>
</dbReference>
<dbReference type="SUPFAM" id="SSF52058">
    <property type="entry name" value="L domain-like"/>
    <property type="match status" value="1"/>
</dbReference>
<dbReference type="Gene3D" id="3.80.10.10">
    <property type="entry name" value="Ribonuclease Inhibitor"/>
    <property type="match status" value="1"/>
</dbReference>
<dbReference type="InterPro" id="IPR032675">
    <property type="entry name" value="LRR_dom_sf"/>
</dbReference>
<dbReference type="Proteomes" id="UP000002051">
    <property type="component" value="Chromosome 8"/>
</dbReference>
<dbReference type="EnsemblPlants" id="KEH20170">
    <property type="protein sequence ID" value="KEH20170"/>
    <property type="gene ID" value="MTR_8g069535"/>
</dbReference>
<dbReference type="STRING" id="3880.A0A072U2Y1"/>
<accession>A0A072U2Y1</accession>
<reference evidence="2" key="3">
    <citation type="submission" date="2015-04" db="UniProtKB">
        <authorList>
            <consortium name="EnsemblPlants"/>
        </authorList>
    </citation>
    <scope>IDENTIFICATION</scope>
    <source>
        <strain evidence="2">cv. Jemalong A17</strain>
    </source>
</reference>
<protein>
    <submittedName>
        <fullName evidence="1">DUF868 family protein</fullName>
    </submittedName>
</protein>
<dbReference type="Pfam" id="PF05910">
    <property type="entry name" value="DUF868"/>
    <property type="match status" value="2"/>
</dbReference>
<proteinExistence type="predicted"/>
<dbReference type="EMBL" id="CM001224">
    <property type="protein sequence ID" value="KEH20170.1"/>
    <property type="molecule type" value="Genomic_DNA"/>
</dbReference>
<dbReference type="InterPro" id="IPR008586">
    <property type="entry name" value="DUF868_pln"/>
</dbReference>
<dbReference type="PANTHER" id="PTHR31972">
    <property type="entry name" value="EXPRESSED PROTEIN"/>
    <property type="match status" value="1"/>
</dbReference>
<evidence type="ECO:0000313" key="3">
    <source>
        <dbReference type="Proteomes" id="UP000002051"/>
    </source>
</evidence>
<keyword evidence="3" id="KW-1185">Reference proteome</keyword>